<dbReference type="InterPro" id="IPR029039">
    <property type="entry name" value="Flavoprotein-like_sf"/>
</dbReference>
<evidence type="ECO:0000313" key="1">
    <source>
        <dbReference type="EMBL" id="MEJ4099990.1"/>
    </source>
</evidence>
<keyword evidence="2" id="KW-1185">Reference proteome</keyword>
<sequence length="62" mass="6301">MHTLTALTAGLSTPSSTRQIAEQIAQAASDHLGQVGCEVEVTTIELRDLAADLASAMTSGGC</sequence>
<organism evidence="1 2">
    <name type="scientific">Corynebacterium mastitidis</name>
    <dbReference type="NCBI Taxonomy" id="161890"/>
    <lineage>
        <taxon>Bacteria</taxon>
        <taxon>Bacillati</taxon>
        <taxon>Actinomycetota</taxon>
        <taxon>Actinomycetes</taxon>
        <taxon>Mycobacteriales</taxon>
        <taxon>Corynebacteriaceae</taxon>
        <taxon>Corynebacterium</taxon>
    </lineage>
</organism>
<reference evidence="1 2" key="1">
    <citation type="submission" date="2024-02" db="EMBL/GenBank/DDBJ databases">
        <title>Whole genome sequencing and characterization of Corynebacterium isolated from the ocular surface of dry eye disease sufferers.</title>
        <authorList>
            <person name="Naqvi M."/>
        </authorList>
    </citation>
    <scope>NUCLEOTIDE SEQUENCE [LARGE SCALE GENOMIC DNA]</scope>
    <source>
        <strain evidence="1 2">PCRF</strain>
    </source>
</reference>
<dbReference type="Proteomes" id="UP001359781">
    <property type="component" value="Unassembled WGS sequence"/>
</dbReference>
<name>A0ABU8NYA1_9CORY</name>
<dbReference type="EMBL" id="JBAHVJ010000006">
    <property type="protein sequence ID" value="MEJ4099990.1"/>
    <property type="molecule type" value="Genomic_DNA"/>
</dbReference>
<comment type="caution">
    <text evidence="1">The sequence shown here is derived from an EMBL/GenBank/DDBJ whole genome shotgun (WGS) entry which is preliminary data.</text>
</comment>
<evidence type="ECO:0000313" key="2">
    <source>
        <dbReference type="Proteomes" id="UP001359781"/>
    </source>
</evidence>
<dbReference type="SUPFAM" id="SSF52218">
    <property type="entry name" value="Flavoproteins"/>
    <property type="match status" value="1"/>
</dbReference>
<dbReference type="Gene3D" id="3.40.50.360">
    <property type="match status" value="1"/>
</dbReference>
<dbReference type="RefSeq" id="WP_337890386.1">
    <property type="nucleotide sequence ID" value="NZ_JBAHVI010000006.1"/>
</dbReference>
<protein>
    <submittedName>
        <fullName evidence="1">Uncharacterized protein</fullName>
    </submittedName>
</protein>
<proteinExistence type="predicted"/>
<gene>
    <name evidence="1" type="ORF">V5S96_06435</name>
</gene>
<accession>A0ABU8NYA1</accession>